<organism evidence="2 3">
    <name type="scientific">Marasmiellus scandens</name>
    <dbReference type="NCBI Taxonomy" id="2682957"/>
    <lineage>
        <taxon>Eukaryota</taxon>
        <taxon>Fungi</taxon>
        <taxon>Dikarya</taxon>
        <taxon>Basidiomycota</taxon>
        <taxon>Agaricomycotina</taxon>
        <taxon>Agaricomycetes</taxon>
        <taxon>Agaricomycetidae</taxon>
        <taxon>Agaricales</taxon>
        <taxon>Marasmiineae</taxon>
        <taxon>Omphalotaceae</taxon>
        <taxon>Marasmiellus</taxon>
    </lineage>
</organism>
<evidence type="ECO:0008006" key="4">
    <source>
        <dbReference type="Google" id="ProtNLM"/>
    </source>
</evidence>
<feature type="compositionally biased region" description="Polar residues" evidence="1">
    <location>
        <begin position="34"/>
        <end position="49"/>
    </location>
</feature>
<protein>
    <recommendedName>
        <fullName evidence="4">Fungal-type protein kinase domain-containing protein</fullName>
    </recommendedName>
</protein>
<dbReference type="InterPro" id="IPR011009">
    <property type="entry name" value="Kinase-like_dom_sf"/>
</dbReference>
<keyword evidence="3" id="KW-1185">Reference proteome</keyword>
<dbReference type="Proteomes" id="UP001498398">
    <property type="component" value="Unassembled WGS sequence"/>
</dbReference>
<evidence type="ECO:0000256" key="1">
    <source>
        <dbReference type="SAM" id="MobiDB-lite"/>
    </source>
</evidence>
<evidence type="ECO:0000313" key="3">
    <source>
        <dbReference type="Proteomes" id="UP001498398"/>
    </source>
</evidence>
<proteinExistence type="predicted"/>
<accession>A0ABR1JKR0</accession>
<dbReference type="SUPFAM" id="SSF56112">
    <property type="entry name" value="Protein kinase-like (PK-like)"/>
    <property type="match status" value="1"/>
</dbReference>
<sequence length="323" mass="36537">MAGWLSIYRHGYHHRDISIRNVFKLKRAAHHNYASTRPVSHETAGTTPSEAAERSTFAESAASTSYNQVSVSEASSSAVESLSESVVLLNIEEKPSDHFWERLLDAYNQDDQSRPIVEYAKKLEETVRALDITTEYVAVLTDFDMATKVESYSVLEEHEGSVSGTPEFMSRSLRKAVNNSEPYIQSPVDDMHSFLWTAMWATLFNVKHLGKSSDEIEWRDCLQGDINKRESVAVEMLVGKVQRNNKYSPLLRSMIPVLKGWRDKLSSLDDDWDLMWGQQGSDPVSKKLLFHRFAFRGVMDFVGVVMNEREVLQGTSSGTVSQS</sequence>
<gene>
    <name evidence="2" type="ORF">VKT23_007839</name>
</gene>
<name>A0ABR1JKR0_9AGAR</name>
<dbReference type="EMBL" id="JBANRG010000011">
    <property type="protein sequence ID" value="KAK7462235.1"/>
    <property type="molecule type" value="Genomic_DNA"/>
</dbReference>
<reference evidence="2 3" key="1">
    <citation type="submission" date="2024-01" db="EMBL/GenBank/DDBJ databases">
        <title>A draft genome for the cacao thread blight pathogen Marasmiellus scandens.</title>
        <authorList>
            <person name="Baruah I.K."/>
            <person name="Leung J."/>
            <person name="Bukari Y."/>
            <person name="Amoako-Attah I."/>
            <person name="Meinhardt L.W."/>
            <person name="Bailey B.A."/>
            <person name="Cohen S.P."/>
        </authorList>
    </citation>
    <scope>NUCLEOTIDE SEQUENCE [LARGE SCALE GENOMIC DNA]</scope>
    <source>
        <strain evidence="2 3">GH-19</strain>
    </source>
</reference>
<comment type="caution">
    <text evidence="2">The sequence shown here is derived from an EMBL/GenBank/DDBJ whole genome shotgun (WGS) entry which is preliminary data.</text>
</comment>
<feature type="region of interest" description="Disordered" evidence="1">
    <location>
        <begin position="34"/>
        <end position="53"/>
    </location>
</feature>
<evidence type="ECO:0000313" key="2">
    <source>
        <dbReference type="EMBL" id="KAK7462235.1"/>
    </source>
</evidence>